<dbReference type="Pfam" id="PF10677">
    <property type="entry name" value="DUF2490"/>
    <property type="match status" value="1"/>
</dbReference>
<sequence length="224" mass="26272">MRLLFLTLIGVFLTSFSFAQKDPQGWLMYFGQTKIKATKFAIHHELQLRDHQLMGDHNQTLLRVGLQYRVKPYLLTTIGYGFIYSELPGSPNEPFHENRIYQEALFSHNLMRSNIRHRIRLEERFVENKDFSGRFRYCLFADIPFTQYGMGAKGWYAALYNEIFLNLSDDGTMDFFDRNRAYLGIGYRISDAVGVQMGYMYQNIGKARGTNHAMLSAHHQLKWK</sequence>
<proteinExistence type="predicted"/>
<comment type="caution">
    <text evidence="1">The sequence shown here is derived from an EMBL/GenBank/DDBJ whole genome shotgun (WGS) entry which is preliminary data.</text>
</comment>
<evidence type="ECO:0000313" key="2">
    <source>
        <dbReference type="Proteomes" id="UP000239711"/>
    </source>
</evidence>
<dbReference type="Proteomes" id="UP000239711">
    <property type="component" value="Unassembled WGS sequence"/>
</dbReference>
<organism evidence="1 2">
    <name type="scientific">Sphingobacterium haloxyli</name>
    <dbReference type="NCBI Taxonomy" id="2100533"/>
    <lineage>
        <taxon>Bacteria</taxon>
        <taxon>Pseudomonadati</taxon>
        <taxon>Bacteroidota</taxon>
        <taxon>Sphingobacteriia</taxon>
        <taxon>Sphingobacteriales</taxon>
        <taxon>Sphingobacteriaceae</taxon>
        <taxon>Sphingobacterium</taxon>
    </lineage>
</organism>
<dbReference type="OrthoDB" id="1118734at2"/>
<dbReference type="InterPro" id="IPR019619">
    <property type="entry name" value="DUF2490"/>
</dbReference>
<protein>
    <submittedName>
        <fullName evidence="1">DUF2490 domain-containing protein</fullName>
    </submittedName>
</protein>
<keyword evidence="2" id="KW-1185">Reference proteome</keyword>
<gene>
    <name evidence="1" type="ORF">C5745_09870</name>
</gene>
<evidence type="ECO:0000313" key="1">
    <source>
        <dbReference type="EMBL" id="PRD47606.1"/>
    </source>
</evidence>
<dbReference type="RefSeq" id="WP_105716829.1">
    <property type="nucleotide sequence ID" value="NZ_PVBQ01000006.1"/>
</dbReference>
<dbReference type="AlphaFoldDB" id="A0A2S9J479"/>
<reference evidence="1 2" key="1">
    <citation type="submission" date="2018-02" db="EMBL/GenBank/DDBJ databases">
        <title>The draft genome of Sphingobacterium sp. 5JN-11.</title>
        <authorList>
            <person name="Liu L."/>
            <person name="Li L."/>
            <person name="Liang L."/>
            <person name="Zhang X."/>
            <person name="Wang T."/>
        </authorList>
    </citation>
    <scope>NUCLEOTIDE SEQUENCE [LARGE SCALE GENOMIC DNA]</scope>
    <source>
        <strain evidence="1 2">5JN-11</strain>
    </source>
</reference>
<accession>A0A2S9J479</accession>
<name>A0A2S9J479_9SPHI</name>
<dbReference type="SUPFAM" id="SSF56935">
    <property type="entry name" value="Porins"/>
    <property type="match status" value="1"/>
</dbReference>
<dbReference type="EMBL" id="PVBQ01000006">
    <property type="protein sequence ID" value="PRD47606.1"/>
    <property type="molecule type" value="Genomic_DNA"/>
</dbReference>